<dbReference type="GO" id="GO:0004519">
    <property type="term" value="F:endonuclease activity"/>
    <property type="evidence" value="ECO:0007669"/>
    <property type="project" value="UniProtKB-KW"/>
</dbReference>
<feature type="domain" description="Reverse transcriptase RNase H-like" evidence="7">
    <location>
        <begin position="1"/>
        <end position="98"/>
    </location>
</feature>
<evidence type="ECO:0000256" key="3">
    <source>
        <dbReference type="ARBA" id="ARBA00022722"/>
    </source>
</evidence>
<dbReference type="InterPro" id="IPR041373">
    <property type="entry name" value="RT_RNaseH"/>
</dbReference>
<reference evidence="8 9" key="1">
    <citation type="submission" date="2019-11" db="EMBL/GenBank/DDBJ databases">
        <title>Whole genome sequence of Oryza granulata.</title>
        <authorList>
            <person name="Li W."/>
        </authorList>
    </citation>
    <scope>NUCLEOTIDE SEQUENCE [LARGE SCALE GENOMIC DNA]</scope>
    <source>
        <strain evidence="9">cv. Menghai</strain>
        <tissue evidence="8">Leaf</tissue>
    </source>
</reference>
<comment type="caution">
    <text evidence="8">The sequence shown here is derived from an EMBL/GenBank/DDBJ whole genome shotgun (WGS) entry which is preliminary data.</text>
</comment>
<evidence type="ECO:0000313" key="9">
    <source>
        <dbReference type="Proteomes" id="UP000479710"/>
    </source>
</evidence>
<evidence type="ECO:0000256" key="1">
    <source>
        <dbReference type="ARBA" id="ARBA00022679"/>
    </source>
</evidence>
<dbReference type="AlphaFoldDB" id="A0A6G1BN26"/>
<name>A0A6G1BN26_9ORYZ</name>
<evidence type="ECO:0000256" key="5">
    <source>
        <dbReference type="ARBA" id="ARBA00022801"/>
    </source>
</evidence>
<dbReference type="OrthoDB" id="686884at2759"/>
<evidence type="ECO:0000259" key="7">
    <source>
        <dbReference type="Pfam" id="PF17917"/>
    </source>
</evidence>
<dbReference type="GO" id="GO:0016787">
    <property type="term" value="F:hydrolase activity"/>
    <property type="evidence" value="ECO:0007669"/>
    <property type="project" value="UniProtKB-KW"/>
</dbReference>
<dbReference type="PANTHER" id="PTHR48475">
    <property type="entry name" value="RIBONUCLEASE H"/>
    <property type="match status" value="1"/>
</dbReference>
<dbReference type="GO" id="GO:0003964">
    <property type="term" value="F:RNA-directed DNA polymerase activity"/>
    <property type="evidence" value="ECO:0007669"/>
    <property type="project" value="UniProtKB-KW"/>
</dbReference>
<keyword evidence="5" id="KW-0378">Hydrolase</keyword>
<keyword evidence="6" id="KW-0695">RNA-directed DNA polymerase</keyword>
<dbReference type="SUPFAM" id="SSF56672">
    <property type="entry name" value="DNA/RNA polymerases"/>
    <property type="match status" value="1"/>
</dbReference>
<keyword evidence="2" id="KW-0548">Nucleotidyltransferase</keyword>
<gene>
    <name evidence="8" type="ORF">E2562_022418</name>
</gene>
<proteinExistence type="predicted"/>
<keyword evidence="3" id="KW-0540">Nuclease</keyword>
<evidence type="ECO:0000256" key="2">
    <source>
        <dbReference type="ARBA" id="ARBA00022695"/>
    </source>
</evidence>
<evidence type="ECO:0000313" key="8">
    <source>
        <dbReference type="EMBL" id="KAF0889147.1"/>
    </source>
</evidence>
<evidence type="ECO:0000256" key="6">
    <source>
        <dbReference type="ARBA" id="ARBA00022918"/>
    </source>
</evidence>
<keyword evidence="4" id="KW-0255">Endonuclease</keyword>
<dbReference type="PANTHER" id="PTHR48475:SF2">
    <property type="entry name" value="RIBONUCLEASE H"/>
    <property type="match status" value="1"/>
</dbReference>
<accession>A0A6G1BN26</accession>
<keyword evidence="1" id="KW-0808">Transferase</keyword>
<dbReference type="EMBL" id="SPHZ02000012">
    <property type="protein sequence ID" value="KAF0889147.1"/>
    <property type="molecule type" value="Genomic_DNA"/>
</dbReference>
<dbReference type="Proteomes" id="UP000479710">
    <property type="component" value="Unassembled WGS sequence"/>
</dbReference>
<dbReference type="InterPro" id="IPR043502">
    <property type="entry name" value="DNA/RNA_pol_sf"/>
</dbReference>
<sequence>MILYIAVSPVALSSALVHDGEGGQTPVYFASEALQGAKLRYSEIEKLSYALVMALCKLRYYFQAHKITMPSQYPIEEVLRNKEAICHLGKWATELAPFDLHYVAQAAINSQVLADFVAEWTLPTSQVTLPANEDCHMPEPA</sequence>
<organism evidence="8 9">
    <name type="scientific">Oryza meyeriana var. granulata</name>
    <dbReference type="NCBI Taxonomy" id="110450"/>
    <lineage>
        <taxon>Eukaryota</taxon>
        <taxon>Viridiplantae</taxon>
        <taxon>Streptophyta</taxon>
        <taxon>Embryophyta</taxon>
        <taxon>Tracheophyta</taxon>
        <taxon>Spermatophyta</taxon>
        <taxon>Magnoliopsida</taxon>
        <taxon>Liliopsida</taxon>
        <taxon>Poales</taxon>
        <taxon>Poaceae</taxon>
        <taxon>BOP clade</taxon>
        <taxon>Oryzoideae</taxon>
        <taxon>Oryzeae</taxon>
        <taxon>Oryzinae</taxon>
        <taxon>Oryza</taxon>
        <taxon>Oryza meyeriana</taxon>
    </lineage>
</organism>
<protein>
    <recommendedName>
        <fullName evidence="7">Reverse transcriptase RNase H-like domain-containing protein</fullName>
    </recommendedName>
</protein>
<evidence type="ECO:0000256" key="4">
    <source>
        <dbReference type="ARBA" id="ARBA00022759"/>
    </source>
</evidence>
<keyword evidence="9" id="KW-1185">Reference proteome</keyword>
<dbReference type="Pfam" id="PF17917">
    <property type="entry name" value="RT_RNaseH"/>
    <property type="match status" value="1"/>
</dbReference>